<accession>A0A7N2LHR3</accession>
<name>A0A7N2LHR3_QUELO</name>
<dbReference type="EMBL" id="LRBV02000004">
    <property type="status" value="NOT_ANNOTATED_CDS"/>
    <property type="molecule type" value="Genomic_DNA"/>
</dbReference>
<protein>
    <submittedName>
        <fullName evidence="1">Uncharacterized protein</fullName>
    </submittedName>
</protein>
<dbReference type="Proteomes" id="UP000594261">
    <property type="component" value="Chromosome 4"/>
</dbReference>
<organism evidence="1 2">
    <name type="scientific">Quercus lobata</name>
    <name type="common">Valley oak</name>
    <dbReference type="NCBI Taxonomy" id="97700"/>
    <lineage>
        <taxon>Eukaryota</taxon>
        <taxon>Viridiplantae</taxon>
        <taxon>Streptophyta</taxon>
        <taxon>Embryophyta</taxon>
        <taxon>Tracheophyta</taxon>
        <taxon>Spermatophyta</taxon>
        <taxon>Magnoliopsida</taxon>
        <taxon>eudicotyledons</taxon>
        <taxon>Gunneridae</taxon>
        <taxon>Pentapetalae</taxon>
        <taxon>rosids</taxon>
        <taxon>fabids</taxon>
        <taxon>Fagales</taxon>
        <taxon>Fagaceae</taxon>
        <taxon>Quercus</taxon>
    </lineage>
</organism>
<keyword evidence="2" id="KW-1185">Reference proteome</keyword>
<reference evidence="1" key="2">
    <citation type="submission" date="2021-01" db="UniProtKB">
        <authorList>
            <consortium name="EnsemblPlants"/>
        </authorList>
    </citation>
    <scope>IDENTIFICATION</scope>
</reference>
<dbReference type="EnsemblPlants" id="QL04p049596:mrna">
    <property type="protein sequence ID" value="QL04p049596:mrna"/>
    <property type="gene ID" value="QL04p049596"/>
</dbReference>
<reference evidence="1 2" key="1">
    <citation type="journal article" date="2016" name="G3 (Bethesda)">
        <title>First Draft Assembly and Annotation of the Genome of a California Endemic Oak Quercus lobata Nee (Fagaceae).</title>
        <authorList>
            <person name="Sork V.L."/>
            <person name="Fitz-Gibbon S.T."/>
            <person name="Puiu D."/>
            <person name="Crepeau M."/>
            <person name="Gugger P.F."/>
            <person name="Sherman R."/>
            <person name="Stevens K."/>
            <person name="Langley C.H."/>
            <person name="Pellegrini M."/>
            <person name="Salzberg S.L."/>
        </authorList>
    </citation>
    <scope>NUCLEOTIDE SEQUENCE [LARGE SCALE GENOMIC DNA]</scope>
    <source>
        <strain evidence="1 2">cv. SW786</strain>
    </source>
</reference>
<evidence type="ECO:0000313" key="1">
    <source>
        <dbReference type="EnsemblPlants" id="QL04p049596:mrna"/>
    </source>
</evidence>
<evidence type="ECO:0000313" key="2">
    <source>
        <dbReference type="Proteomes" id="UP000594261"/>
    </source>
</evidence>
<dbReference type="InParanoid" id="A0A7N2LHR3"/>
<dbReference type="SUPFAM" id="SSF53474">
    <property type="entry name" value="alpha/beta-Hydrolases"/>
    <property type="match status" value="1"/>
</dbReference>
<dbReference type="Gramene" id="QL04p049596:mrna">
    <property type="protein sequence ID" value="QL04p049596:mrna"/>
    <property type="gene ID" value="QL04p049596"/>
</dbReference>
<dbReference type="GO" id="GO:0051513">
    <property type="term" value="P:regulation of monopolar cell growth"/>
    <property type="evidence" value="ECO:0007669"/>
    <property type="project" value="InterPro"/>
</dbReference>
<dbReference type="InterPro" id="IPR029058">
    <property type="entry name" value="AB_hydrolase_fold"/>
</dbReference>
<dbReference type="InterPro" id="IPR033334">
    <property type="entry name" value="LNG1/2"/>
</dbReference>
<dbReference type="PANTHER" id="PTHR31680">
    <property type="entry name" value="LONGIFOLIA PROTEIN"/>
    <property type="match status" value="1"/>
</dbReference>
<proteinExistence type="predicted"/>
<sequence>MAAKLLYSLADDNQDLQKQIGCMTGMLQLFDRPNALTGRHISHKRLPPGHNGFYFLTLSFLSYKSKNQEIYLVVDLLLSFCSEMGFTSVILVGHDDGGLLALRAAQSVQTSMNSYNASNHLPFLCRLNLYTPKEKGK</sequence>
<dbReference type="PANTHER" id="PTHR31680:SF4">
    <property type="entry name" value="LONGIFOLIA PROTEIN"/>
    <property type="match status" value="1"/>
</dbReference>
<dbReference type="AlphaFoldDB" id="A0A7N2LHR3"/>